<gene>
    <name evidence="2" type="ORF">QYT958_LOCUS44423</name>
    <name evidence="3" type="ORF">QYT958_LOCUS45025</name>
</gene>
<evidence type="ECO:0000313" key="4">
    <source>
        <dbReference type="Proteomes" id="UP000663848"/>
    </source>
</evidence>
<evidence type="ECO:0000313" key="2">
    <source>
        <dbReference type="EMBL" id="CAF5092766.1"/>
    </source>
</evidence>
<evidence type="ECO:0000313" key="3">
    <source>
        <dbReference type="EMBL" id="CAF5104404.1"/>
    </source>
</evidence>
<comment type="caution">
    <text evidence="2">The sequence shown here is derived from an EMBL/GenBank/DDBJ whole genome shotgun (WGS) entry which is preliminary data.</text>
</comment>
<proteinExistence type="predicted"/>
<protein>
    <submittedName>
        <fullName evidence="2">Uncharacterized protein</fullName>
    </submittedName>
</protein>
<feature type="non-terminal residue" evidence="2">
    <location>
        <position position="80"/>
    </location>
</feature>
<organism evidence="2 4">
    <name type="scientific">Rotaria socialis</name>
    <dbReference type="NCBI Taxonomy" id="392032"/>
    <lineage>
        <taxon>Eukaryota</taxon>
        <taxon>Metazoa</taxon>
        <taxon>Spiralia</taxon>
        <taxon>Gnathifera</taxon>
        <taxon>Rotifera</taxon>
        <taxon>Eurotatoria</taxon>
        <taxon>Bdelloidea</taxon>
        <taxon>Philodinida</taxon>
        <taxon>Philodinidae</taxon>
        <taxon>Rotaria</taxon>
    </lineage>
</organism>
<accession>A0A822E6Q2</accession>
<name>A0A822E6Q2_9BILA</name>
<evidence type="ECO:0000256" key="1">
    <source>
        <dbReference type="SAM" id="MobiDB-lite"/>
    </source>
</evidence>
<dbReference type="EMBL" id="CAJOBR010072653">
    <property type="protein sequence ID" value="CAF5104404.1"/>
    <property type="molecule type" value="Genomic_DNA"/>
</dbReference>
<feature type="non-terminal residue" evidence="2">
    <location>
        <position position="1"/>
    </location>
</feature>
<dbReference type="EMBL" id="CAJOBR010068606">
    <property type="protein sequence ID" value="CAF5092766.1"/>
    <property type="molecule type" value="Genomic_DNA"/>
</dbReference>
<feature type="compositionally biased region" description="Basic and acidic residues" evidence="1">
    <location>
        <begin position="49"/>
        <end position="63"/>
    </location>
</feature>
<dbReference type="AlphaFoldDB" id="A0A822E6Q2"/>
<reference evidence="2" key="1">
    <citation type="submission" date="2021-02" db="EMBL/GenBank/DDBJ databases">
        <authorList>
            <person name="Nowell W R."/>
        </authorList>
    </citation>
    <scope>NUCLEOTIDE SEQUENCE</scope>
</reference>
<dbReference type="Proteomes" id="UP000663848">
    <property type="component" value="Unassembled WGS sequence"/>
</dbReference>
<sequence length="80" mass="8770">TVTTNNQLTIKPSTKSISPPHPPPPSRPPLPSQPPSSTTNDEVIYTEVIKNRERTLSTHDNDLVKSPISPSRSFIIPSTK</sequence>
<feature type="compositionally biased region" description="Pro residues" evidence="1">
    <location>
        <begin position="19"/>
        <end position="34"/>
    </location>
</feature>
<feature type="compositionally biased region" description="Low complexity" evidence="1">
    <location>
        <begin position="66"/>
        <end position="80"/>
    </location>
</feature>
<feature type="compositionally biased region" description="Polar residues" evidence="1">
    <location>
        <begin position="1"/>
        <end position="11"/>
    </location>
</feature>
<feature type="region of interest" description="Disordered" evidence="1">
    <location>
        <begin position="1"/>
        <end position="80"/>
    </location>
</feature>